<keyword evidence="17" id="KW-0378">Hydrolase</keyword>
<dbReference type="InterPro" id="IPR036163">
    <property type="entry name" value="HMA_dom_sf"/>
</dbReference>
<dbReference type="NCBIfam" id="TIGR01511">
    <property type="entry name" value="ATPase-IB1_Cu"/>
    <property type="match status" value="1"/>
</dbReference>
<dbReference type="InterPro" id="IPR008250">
    <property type="entry name" value="ATPase_P-typ_transduc_dom_A_sf"/>
</dbReference>
<dbReference type="SFLD" id="SFLDS00003">
    <property type="entry name" value="Haloacid_Dehalogenase"/>
    <property type="match status" value="1"/>
</dbReference>
<dbReference type="InterPro" id="IPR023299">
    <property type="entry name" value="ATPase_P-typ_cyto_dom_N"/>
</dbReference>
<dbReference type="SUPFAM" id="SSF56784">
    <property type="entry name" value="HAD-like"/>
    <property type="match status" value="1"/>
</dbReference>
<keyword evidence="10" id="KW-0460">Magnesium</keyword>
<dbReference type="SUPFAM" id="SSF55008">
    <property type="entry name" value="HMA, heavy metal-associated domain"/>
    <property type="match status" value="1"/>
</dbReference>
<sequence>MNAPLLCYHCALPVPAGSRFNAVVLGETRELCCPGCQAVAEAIVAGGLEHYYSHRSETSTNPENLPTPVPDELALYDRPDVQAPFVHHNAEVSQTTLLIEGISCAACGWLIEQRLGKLAGVVEARLNLSNHRLTVRWISHQVAFSQLLHTLRGIGYVAHPWQADRAAERLARENRLALRQLGVAGLLWFQAMMATMATWPEFNIDLSPQMHTILRWVALFLTTPIVFYSCAPFLRGALRDLRSRHLTMDVSVSLAIGTAYVAGIWTAITGTGELYVDAVGMFALFLLAGRYLERRARERTAVATAQLVNVLPASCLRLTKDGQAERILLSELGLGDRVLVQPGTVIAADGTILEGQSSVDESLLTGEYLPKPRTAGDRVTAGTLNVESALTIQVLALGHDTQLSAIVRLLERAQADKPRLAGMADRAAQVFLLLSLIAAAVIGLVWWQLDSSRALWIVLAMLVATCPCALSLATPTALTAATGTLHRLGLLLTRGHVLEGLNRIDTVIFDKTGTLTEGRLTLRAVLPLGRLDAGTCLELAAALESRSGHPIARAFGQAPRAARDVLTTPGLGLEGCVDDQRLRIGQPAFVCALSNADVLQMPDETGQWLLLGNTEGPLAWFGLDDRLRDGAIELLQACRAHGWKTLLLSGDSSPMVQTVATTLGIDDARGGLRPEDKLAVLQQLQAQGHNVLMIGDGVNDVPVMAAANISVAMGSATDLTKTGADAVLLSNRLHSLIDAFGLARRTRRVIVENLLWAGLYNGLMLPFAALGWITPIWAAIGMSASSLIVVLNALRLTRLPHAARFAQEVSCPRSTS</sequence>
<accession>A0ABX6HFR5</accession>
<evidence type="ECO:0000256" key="1">
    <source>
        <dbReference type="ARBA" id="ARBA00004651"/>
    </source>
</evidence>
<evidence type="ECO:0000256" key="6">
    <source>
        <dbReference type="ARBA" id="ARBA00022692"/>
    </source>
</evidence>
<dbReference type="InterPro" id="IPR023214">
    <property type="entry name" value="HAD_sf"/>
</dbReference>
<dbReference type="PRINTS" id="PR00119">
    <property type="entry name" value="CATATPASE"/>
</dbReference>
<keyword evidence="6 15" id="KW-0812">Transmembrane</keyword>
<dbReference type="Gene3D" id="3.30.70.100">
    <property type="match status" value="1"/>
</dbReference>
<gene>
    <name evidence="17" type="primary">cadA</name>
    <name evidence="17" type="ORF">N015_17885</name>
</gene>
<comment type="similarity">
    <text evidence="2 15">Belongs to the cation transport ATPase (P-type) (TC 3.A.3) family. Type IB subfamily.</text>
</comment>
<dbReference type="SFLD" id="SFLDG00002">
    <property type="entry name" value="C1.7:_P-type_atpase_like"/>
    <property type="match status" value="1"/>
</dbReference>
<evidence type="ECO:0000313" key="18">
    <source>
        <dbReference type="Proteomes" id="UP000464644"/>
    </source>
</evidence>
<dbReference type="InterPro" id="IPR023298">
    <property type="entry name" value="ATPase_P-typ_TM_dom_sf"/>
</dbReference>
<dbReference type="PANTHER" id="PTHR43520:SF5">
    <property type="entry name" value="CATION-TRANSPORTING P-TYPE ATPASE-RELATED"/>
    <property type="match status" value="1"/>
</dbReference>
<dbReference type="GO" id="GO:0016787">
    <property type="term" value="F:hydrolase activity"/>
    <property type="evidence" value="ECO:0007669"/>
    <property type="project" value="UniProtKB-KW"/>
</dbReference>
<evidence type="ECO:0000259" key="16">
    <source>
        <dbReference type="PROSITE" id="PS50846"/>
    </source>
</evidence>
<evidence type="ECO:0000256" key="8">
    <source>
        <dbReference type="ARBA" id="ARBA00022741"/>
    </source>
</evidence>
<dbReference type="SFLD" id="SFLDF00027">
    <property type="entry name" value="p-type_atpase"/>
    <property type="match status" value="1"/>
</dbReference>
<dbReference type="InterPro" id="IPR044492">
    <property type="entry name" value="P_typ_ATPase_HD_dom"/>
</dbReference>
<dbReference type="InterPro" id="IPR021993">
    <property type="entry name" value="ATPase-cat-bd"/>
</dbReference>
<keyword evidence="12 15" id="KW-1133">Transmembrane helix</keyword>
<dbReference type="CDD" id="cd02079">
    <property type="entry name" value="P-type_ATPase_HM"/>
    <property type="match status" value="1"/>
</dbReference>
<reference evidence="17 18" key="1">
    <citation type="journal article" date="2014" name="Genome Announc.">
        <title>Draft Genome Sequences of a Phylogenetically Diverse Suite of Pseudomonas syringae Strains from Multiple Source Populations.</title>
        <authorList>
            <person name="Baltrus D.A."/>
            <person name="Yourstone S."/>
            <person name="Lind A."/>
            <person name="Guilbaud C."/>
            <person name="Sands D.C."/>
            <person name="Jones C.D."/>
            <person name="Morris C.E."/>
            <person name="Dangl J.L."/>
        </authorList>
    </citation>
    <scope>NUCLEOTIDE SEQUENCE [LARGE SCALE GENOMIC DNA]</scope>
    <source>
        <strain evidence="17 18">CC1524</strain>
    </source>
</reference>
<evidence type="ECO:0000256" key="2">
    <source>
        <dbReference type="ARBA" id="ARBA00006024"/>
    </source>
</evidence>
<dbReference type="NCBIfam" id="TIGR01494">
    <property type="entry name" value="ATPase_P-type"/>
    <property type="match status" value="1"/>
</dbReference>
<comment type="subcellular location">
    <subcellularLocation>
        <location evidence="1">Cell membrane</location>
        <topology evidence="1">Multi-pass membrane protein</topology>
    </subcellularLocation>
</comment>
<evidence type="ECO:0000313" key="17">
    <source>
        <dbReference type="EMBL" id="QHF04174.1"/>
    </source>
</evidence>
<feature type="domain" description="HMA" evidence="16">
    <location>
        <begin position="93"/>
        <end position="159"/>
    </location>
</feature>
<feature type="transmembrane region" description="Helical" evidence="15">
    <location>
        <begin position="427"/>
        <end position="449"/>
    </location>
</feature>
<dbReference type="NCBIfam" id="TIGR01525">
    <property type="entry name" value="ATPase-IB_hvy"/>
    <property type="match status" value="1"/>
</dbReference>
<evidence type="ECO:0000256" key="12">
    <source>
        <dbReference type="ARBA" id="ARBA00022989"/>
    </source>
</evidence>
<keyword evidence="13" id="KW-0406">Ion transport</keyword>
<keyword evidence="9 15" id="KW-0067">ATP-binding</keyword>
<dbReference type="CDD" id="cd00371">
    <property type="entry name" value="HMA"/>
    <property type="match status" value="1"/>
</dbReference>
<evidence type="ECO:0000256" key="11">
    <source>
        <dbReference type="ARBA" id="ARBA00022967"/>
    </source>
</evidence>
<dbReference type="PANTHER" id="PTHR43520">
    <property type="entry name" value="ATP7, ISOFORM B"/>
    <property type="match status" value="1"/>
</dbReference>
<dbReference type="PROSITE" id="PS50846">
    <property type="entry name" value="HMA_2"/>
    <property type="match status" value="1"/>
</dbReference>
<evidence type="ECO:0000256" key="9">
    <source>
        <dbReference type="ARBA" id="ARBA00022840"/>
    </source>
</evidence>
<evidence type="ECO:0000256" key="15">
    <source>
        <dbReference type="RuleBase" id="RU362081"/>
    </source>
</evidence>
<name>A0ABX6HFR5_9PSED</name>
<feature type="transmembrane region" description="Helical" evidence="15">
    <location>
        <begin position="274"/>
        <end position="292"/>
    </location>
</feature>
<evidence type="ECO:0000256" key="3">
    <source>
        <dbReference type="ARBA" id="ARBA00022448"/>
    </source>
</evidence>
<keyword evidence="14 15" id="KW-0472">Membrane</keyword>
<dbReference type="InterPro" id="IPR027256">
    <property type="entry name" value="P-typ_ATPase_IB"/>
</dbReference>
<dbReference type="InterPro" id="IPR059000">
    <property type="entry name" value="ATPase_P-type_domA"/>
</dbReference>
<dbReference type="Proteomes" id="UP000464644">
    <property type="component" value="Chromosome"/>
</dbReference>
<dbReference type="RefSeq" id="WP_024689485.1">
    <property type="nucleotide sequence ID" value="NZ_CP047265.1"/>
</dbReference>
<evidence type="ECO:0000256" key="13">
    <source>
        <dbReference type="ARBA" id="ARBA00023065"/>
    </source>
</evidence>
<keyword evidence="11" id="KW-1278">Translocase</keyword>
<dbReference type="NCBIfam" id="TIGR01512">
    <property type="entry name" value="ATPase-IB2_Cd"/>
    <property type="match status" value="1"/>
</dbReference>
<dbReference type="InterPro" id="IPR006121">
    <property type="entry name" value="HMA_dom"/>
</dbReference>
<proteinExistence type="inferred from homology"/>
<dbReference type="Gene3D" id="3.40.1110.10">
    <property type="entry name" value="Calcium-transporting ATPase, cytoplasmic domain N"/>
    <property type="match status" value="1"/>
</dbReference>
<feature type="transmembrane region" description="Helical" evidence="15">
    <location>
        <begin position="176"/>
        <end position="193"/>
    </location>
</feature>
<feature type="transmembrane region" description="Helical" evidence="15">
    <location>
        <begin position="213"/>
        <end position="234"/>
    </location>
</feature>
<dbReference type="SUPFAM" id="SSF81665">
    <property type="entry name" value="Calcium ATPase, transmembrane domain M"/>
    <property type="match status" value="1"/>
</dbReference>
<keyword evidence="8 15" id="KW-0547">Nucleotide-binding</keyword>
<dbReference type="InterPro" id="IPR001757">
    <property type="entry name" value="P_typ_ATPase"/>
</dbReference>
<evidence type="ECO:0000256" key="7">
    <source>
        <dbReference type="ARBA" id="ARBA00022723"/>
    </source>
</evidence>
<dbReference type="Gene3D" id="2.70.150.10">
    <property type="entry name" value="Calcium-transporting ATPase, cytoplasmic transduction domain A"/>
    <property type="match status" value="1"/>
</dbReference>
<feature type="transmembrane region" description="Helical" evidence="15">
    <location>
        <begin position="776"/>
        <end position="794"/>
    </location>
</feature>
<dbReference type="Pfam" id="PF00122">
    <property type="entry name" value="E1-E2_ATPase"/>
    <property type="match status" value="1"/>
</dbReference>
<evidence type="ECO:0000256" key="14">
    <source>
        <dbReference type="ARBA" id="ARBA00023136"/>
    </source>
</evidence>
<evidence type="ECO:0000256" key="5">
    <source>
        <dbReference type="ARBA" id="ARBA00022553"/>
    </source>
</evidence>
<dbReference type="PROSITE" id="PS00154">
    <property type="entry name" value="ATPASE_E1_E2"/>
    <property type="match status" value="1"/>
</dbReference>
<keyword evidence="5" id="KW-0597">Phosphoprotein</keyword>
<dbReference type="Gene3D" id="3.40.50.1000">
    <property type="entry name" value="HAD superfamily/HAD-like"/>
    <property type="match status" value="1"/>
</dbReference>
<keyword evidence="3" id="KW-0813">Transport</keyword>
<evidence type="ECO:0000256" key="4">
    <source>
        <dbReference type="ARBA" id="ARBA00022475"/>
    </source>
</evidence>
<feature type="transmembrane region" description="Helical" evidence="15">
    <location>
        <begin position="246"/>
        <end position="268"/>
    </location>
</feature>
<dbReference type="EC" id="3.6.3.3" evidence="17"/>
<protein>
    <submittedName>
        <fullName evidence="17">Cadmium-translocating P-type ATPase</fullName>
        <ecNumber evidence="17">3.6.3.3</ecNumber>
    </submittedName>
</protein>
<keyword evidence="18" id="KW-1185">Reference proteome</keyword>
<dbReference type="EMBL" id="CP047265">
    <property type="protein sequence ID" value="QHF04174.1"/>
    <property type="molecule type" value="Genomic_DNA"/>
</dbReference>
<feature type="transmembrane region" description="Helical" evidence="15">
    <location>
        <begin position="754"/>
        <end position="770"/>
    </location>
</feature>
<dbReference type="Pfam" id="PF00702">
    <property type="entry name" value="Hydrolase"/>
    <property type="match status" value="1"/>
</dbReference>
<dbReference type="InterPro" id="IPR036412">
    <property type="entry name" value="HAD-like_sf"/>
</dbReference>
<evidence type="ECO:0000256" key="10">
    <source>
        <dbReference type="ARBA" id="ARBA00022842"/>
    </source>
</evidence>
<dbReference type="SUPFAM" id="SSF81653">
    <property type="entry name" value="Calcium ATPase, transduction domain A"/>
    <property type="match status" value="1"/>
</dbReference>
<dbReference type="PROSITE" id="PS01229">
    <property type="entry name" value="COF_2"/>
    <property type="match status" value="1"/>
</dbReference>
<organism evidence="17 18">
    <name type="scientific">Pseudomonas asturiensis</name>
    <dbReference type="NCBI Taxonomy" id="1190415"/>
    <lineage>
        <taxon>Bacteria</taxon>
        <taxon>Pseudomonadati</taxon>
        <taxon>Pseudomonadota</taxon>
        <taxon>Gammaproteobacteria</taxon>
        <taxon>Pseudomonadales</taxon>
        <taxon>Pseudomonadaceae</taxon>
        <taxon>Pseudomonas</taxon>
    </lineage>
</organism>
<dbReference type="Pfam" id="PF00403">
    <property type="entry name" value="HMA"/>
    <property type="match status" value="1"/>
</dbReference>
<keyword evidence="4 15" id="KW-1003">Cell membrane</keyword>
<keyword evidence="7 15" id="KW-0479">Metal-binding</keyword>
<feature type="transmembrane region" description="Helical" evidence="15">
    <location>
        <begin position="455"/>
        <end position="478"/>
    </location>
</feature>
<dbReference type="Pfam" id="PF12156">
    <property type="entry name" value="ATPase-cat_bd"/>
    <property type="match status" value="1"/>
</dbReference>
<dbReference type="InterPro" id="IPR018303">
    <property type="entry name" value="ATPase_P-typ_P_site"/>
</dbReference>